<dbReference type="OrthoDB" id="8019720at2"/>
<reference evidence="1 2" key="1">
    <citation type="submission" date="2017-10" db="EMBL/GenBank/DDBJ databases">
        <title>Nyctiphanis sp. nov., isolated from the stomach of the euphausiid Nyctiphanes simplex (Hansen, 1911) in the Gulf of California.</title>
        <authorList>
            <person name="Gomez-Gil B."/>
            <person name="Aguilar-Mendez M."/>
            <person name="Lopez-Cortes A."/>
            <person name="Gomez-Gutierrez J."/>
            <person name="Roque A."/>
            <person name="Lang E."/>
            <person name="Gonzalez-Castillo A."/>
        </authorList>
    </citation>
    <scope>NUCLEOTIDE SEQUENCE [LARGE SCALE GENOMIC DNA]</scope>
    <source>
        <strain evidence="1 2">CAIM 600</strain>
    </source>
</reference>
<dbReference type="RefSeq" id="WP_129124139.1">
    <property type="nucleotide sequence ID" value="NZ_PEIB01000045.1"/>
</dbReference>
<gene>
    <name evidence="1" type="ORF">CS022_22620</name>
</gene>
<evidence type="ECO:0000313" key="1">
    <source>
        <dbReference type="EMBL" id="RXJ70662.1"/>
    </source>
</evidence>
<dbReference type="EMBL" id="PEIB01000045">
    <property type="protein sequence ID" value="RXJ70662.1"/>
    <property type="molecule type" value="Genomic_DNA"/>
</dbReference>
<keyword evidence="2" id="KW-1185">Reference proteome</keyword>
<dbReference type="Proteomes" id="UP000290287">
    <property type="component" value="Unassembled WGS sequence"/>
</dbReference>
<organism evidence="1 2">
    <name type="scientific">Veronia nyctiphanis</name>
    <dbReference type="NCBI Taxonomy" id="1278244"/>
    <lineage>
        <taxon>Bacteria</taxon>
        <taxon>Pseudomonadati</taxon>
        <taxon>Pseudomonadota</taxon>
        <taxon>Gammaproteobacteria</taxon>
        <taxon>Vibrionales</taxon>
        <taxon>Vibrionaceae</taxon>
        <taxon>Veronia</taxon>
    </lineage>
</organism>
<accession>A0A4Q0YIX6</accession>
<proteinExistence type="predicted"/>
<evidence type="ECO:0000313" key="2">
    <source>
        <dbReference type="Proteomes" id="UP000290287"/>
    </source>
</evidence>
<sequence>MFSPVLDWFGITLPTSFNEMGGNLIDGMVSGITDKLSTAKETVTDTALSIVDWFKETLDIHSPSRVFAEMGGFISQGVGKGISAQAKHAILAISQLGQQLTQSMSSDINMTVATASEITHGDRMQFRPATRPASKPNQAPVQVSITYGDITIESHADKPRELVTLIAQELDRRESQATARIRSRLYDEE</sequence>
<dbReference type="AlphaFoldDB" id="A0A4Q0YIX6"/>
<comment type="caution">
    <text evidence="1">The sequence shown here is derived from an EMBL/GenBank/DDBJ whole genome shotgun (WGS) entry which is preliminary data.</text>
</comment>
<protein>
    <submittedName>
        <fullName evidence="1">Uncharacterized protein</fullName>
    </submittedName>
</protein>
<name>A0A4Q0YIX6_9GAMM</name>